<organism evidence="1 2">
    <name type="scientific">Paramecium octaurelia</name>
    <dbReference type="NCBI Taxonomy" id="43137"/>
    <lineage>
        <taxon>Eukaryota</taxon>
        <taxon>Sar</taxon>
        <taxon>Alveolata</taxon>
        <taxon>Ciliophora</taxon>
        <taxon>Intramacronucleata</taxon>
        <taxon>Oligohymenophorea</taxon>
        <taxon>Peniculida</taxon>
        <taxon>Parameciidae</taxon>
        <taxon>Paramecium</taxon>
    </lineage>
</organism>
<dbReference type="EMBL" id="CAJJDP010000177">
    <property type="protein sequence ID" value="CAD8214285.1"/>
    <property type="molecule type" value="Genomic_DNA"/>
</dbReference>
<protein>
    <submittedName>
        <fullName evidence="1">Uncharacterized protein</fullName>
    </submittedName>
</protein>
<keyword evidence="2" id="KW-1185">Reference proteome</keyword>
<dbReference type="Proteomes" id="UP000683925">
    <property type="component" value="Unassembled WGS sequence"/>
</dbReference>
<evidence type="ECO:0000313" key="1">
    <source>
        <dbReference type="EMBL" id="CAD8214285.1"/>
    </source>
</evidence>
<comment type="caution">
    <text evidence="1">The sequence shown here is derived from an EMBL/GenBank/DDBJ whole genome shotgun (WGS) entry which is preliminary data.</text>
</comment>
<evidence type="ECO:0000313" key="2">
    <source>
        <dbReference type="Proteomes" id="UP000683925"/>
    </source>
</evidence>
<name>A0A8S1YJ64_PAROT</name>
<sequence length="184" mass="21074">MTLEEVSHHQRAYDYLLLQFVLDVAKIFGEYQPTKQEGSQMKRQEGKLNTLQYAGKFELGNVPDQDGEKSYLSPLFEYFVVEQNTSNQSNFLIKLGKLILSIAVRISLISKPDPAQIANNESEIILTIKLKILFDQMNAIGEQSLLHHVDFLLNNEIFLYREFFNHILTAKIVQAAQFPLTPSP</sequence>
<accession>A0A8S1YJ64</accession>
<gene>
    <name evidence="1" type="ORF">POCTA_138.1.T1730005</name>
</gene>
<proteinExistence type="predicted"/>
<reference evidence="1" key="1">
    <citation type="submission" date="2021-01" db="EMBL/GenBank/DDBJ databases">
        <authorList>
            <consortium name="Genoscope - CEA"/>
            <person name="William W."/>
        </authorList>
    </citation>
    <scope>NUCLEOTIDE SEQUENCE</scope>
</reference>
<dbReference type="AlphaFoldDB" id="A0A8S1YJ64"/>